<dbReference type="AlphaFoldDB" id="A0A1V9YA99"/>
<protein>
    <recommendedName>
        <fullName evidence="3">BZIP domain-containing protein</fullName>
    </recommendedName>
</protein>
<gene>
    <name evidence="1" type="ORF">ACHHYP_15727</name>
</gene>
<proteinExistence type="predicted"/>
<accession>A0A1V9YA99</accession>
<sequence>MCSSRQLASFLSAIDSSHKAYVPDDVKKARARLKKQVYNRERFRLKRCHHQAELQMLQAEIASLERHARELAYFKRSSLSWQDIAAVFKTERQLSEHQNRDLKAQIDDHKEQCRVLLTCAKINLADHETLPEELMEIDAAVSTDSSRDCSDSTPAPLVADPLDSMLDNMEHLLQEPFYASPTLATSVY</sequence>
<dbReference type="EMBL" id="JNBR01002429">
    <property type="protein sequence ID" value="OQR82614.1"/>
    <property type="molecule type" value="Genomic_DNA"/>
</dbReference>
<keyword evidence="2" id="KW-1185">Reference proteome</keyword>
<evidence type="ECO:0000313" key="1">
    <source>
        <dbReference type="EMBL" id="OQR82614.1"/>
    </source>
</evidence>
<dbReference type="OrthoDB" id="74721at2759"/>
<evidence type="ECO:0008006" key="3">
    <source>
        <dbReference type="Google" id="ProtNLM"/>
    </source>
</evidence>
<name>A0A1V9YA99_ACHHY</name>
<dbReference type="Proteomes" id="UP000243579">
    <property type="component" value="Unassembled WGS sequence"/>
</dbReference>
<organism evidence="1 2">
    <name type="scientific">Achlya hypogyna</name>
    <name type="common">Oomycete</name>
    <name type="synonym">Protoachlya hypogyna</name>
    <dbReference type="NCBI Taxonomy" id="1202772"/>
    <lineage>
        <taxon>Eukaryota</taxon>
        <taxon>Sar</taxon>
        <taxon>Stramenopiles</taxon>
        <taxon>Oomycota</taxon>
        <taxon>Saprolegniomycetes</taxon>
        <taxon>Saprolegniales</taxon>
        <taxon>Achlyaceae</taxon>
        <taxon>Achlya</taxon>
    </lineage>
</organism>
<reference evidence="1 2" key="1">
    <citation type="journal article" date="2014" name="Genome Biol. Evol.">
        <title>The secreted proteins of Achlya hypogyna and Thraustotheca clavata identify the ancestral oomycete secretome and reveal gene acquisitions by horizontal gene transfer.</title>
        <authorList>
            <person name="Misner I."/>
            <person name="Blouin N."/>
            <person name="Leonard G."/>
            <person name="Richards T.A."/>
            <person name="Lane C.E."/>
        </authorList>
    </citation>
    <scope>NUCLEOTIDE SEQUENCE [LARGE SCALE GENOMIC DNA]</scope>
    <source>
        <strain evidence="1 2">ATCC 48635</strain>
    </source>
</reference>
<evidence type="ECO:0000313" key="2">
    <source>
        <dbReference type="Proteomes" id="UP000243579"/>
    </source>
</evidence>
<comment type="caution">
    <text evidence="1">The sequence shown here is derived from an EMBL/GenBank/DDBJ whole genome shotgun (WGS) entry which is preliminary data.</text>
</comment>